<reference evidence="4 5" key="2">
    <citation type="journal article" date="2022" name="Mol. Biol. Evol.">
        <title>Comparative Genomics Reveals Insights into the Divergent Evolution of Astigmatic Mites and Household Pest Adaptations.</title>
        <authorList>
            <person name="Xiong Q."/>
            <person name="Wan A.T."/>
            <person name="Liu X."/>
            <person name="Fung C.S."/>
            <person name="Xiao X."/>
            <person name="Malainual N."/>
            <person name="Hou J."/>
            <person name="Wang L."/>
            <person name="Wang M."/>
            <person name="Yang K.Y."/>
            <person name="Cui Y."/>
            <person name="Leung E.L."/>
            <person name="Nong W."/>
            <person name="Shin S.K."/>
            <person name="Au S.W."/>
            <person name="Jeong K.Y."/>
            <person name="Chew F.T."/>
            <person name="Hui J.H."/>
            <person name="Leung T.F."/>
            <person name="Tungtrongchitr A."/>
            <person name="Zhong N."/>
            <person name="Liu Z."/>
            <person name="Tsui S.K."/>
        </authorList>
    </citation>
    <scope>NUCLEOTIDE SEQUENCE [LARGE SCALE GENOMIC DNA]</scope>
    <source>
        <strain evidence="4">Derp</strain>
    </source>
</reference>
<protein>
    <submittedName>
        <fullName evidence="4">Uncharacterized protein</fullName>
    </submittedName>
</protein>
<feature type="transmembrane region" description="Helical" evidence="2">
    <location>
        <begin position="1242"/>
        <end position="1263"/>
    </location>
</feature>
<feature type="compositionally biased region" description="Polar residues" evidence="1">
    <location>
        <begin position="1736"/>
        <end position="1750"/>
    </location>
</feature>
<comment type="caution">
    <text evidence="4">The sequence shown here is derived from an EMBL/GenBank/DDBJ whole genome shotgun (WGS) entry which is preliminary data.</text>
</comment>
<sequence>MITTSVNIAIIIIMLSCQSSTVLTFDSDLWFPKEFPEDRLIKCGRKYEMFGLSIVDDHIFQFEKCAVIIYPPPLKKRLERNLKQLKLENGYRYKFDELLPNWQPNYCEYAKQSVITPSFTLLRLNQSNIQNNNFQNHLVLYFMGKLNKSGRNEFYIYDFDVNLHMDHTDKRRQENLHFIILYNGQIPFHISNSMYNDRFELTGDYITDTAGETFDFICIRDVSGGGHVISRTTHQYCRDSYYETTFSRLEKIFISFYAYERILMISIEDNVVYITYPNLLEAENLAHEYPLNIISLNDFFFCSSNTEIKPNEITTESNVDSTAIILLLLLLLIQSTFANDGDLWFPKELPDDKLVKCGLEYEMYGLSIVNDYIFQFEKCSVIIYPPPLNKYFIENFNHLNLEMGYRFTFDELQPNWQPNYCEYAKKSINIPQYSLIRLRIPNNIHRYHILLYFTGIFHTNQSNQYYLYDFDQNLHMENKRKFYRNFVHYSFISDGNEQFLLHNELQDDQYEIIKDPLIHMDNITMGKICIMKMDNDDDDDSDSSSNYYAIKRQKNEKCDEKIRTLTRSLLKTIHLSYTIDGDIYLLSLQDNLVLIIEPKFLKTENLGKEFILQKKLLPEYFVCKSKPIHVIQAPTKEFCLSIEILMKIMPTSVNIVAIFIIILLFQSTFASDDNLWFPKEFPMNKLVKCGLEHEMYGLSIVNDHIFQFEKCSVIIYPPPLNQYFIENFNQLNLENGYRFTFDEIQPNWRPNYCQYAKQSINIPQYSLIRLKISNNKHGYDILLYFTGQFHTNQSNQYYLYDFNQNLHLESKRKFYRNSVHYLLITDGYEQFILQNELQDDQYEIINDGLIQMNNTMGKVCILNRDNDGSSNNYFIIKRQSNKQCDEKIRTLTRSLLKTIHLSFTLNGDIYLLSLQDNLLLIIEPKFLQSENIGKDFILQKKLLSNFLICKSKPSIKLPTVQPSIITTTISKITTATTAKELNFFENFLNIILLIIIIISFVILTLLFRSTFTTDSDLWFPKEFPHEQFIKCGMDHEMFGFSIVDAHIYQFDKCSVIIYPPPLYKYIDEHLNQFNLENGYRYQFDKIQPNWQPNYCQQAKQSIIKPQYSLIRLNVPNNEHDKHILLYFTGLLSKNETNLYYAYDFDLHLNNEFDITKDKVLGFNSFYLGTICIKKSTGDDKNKNIIYRQDISKPCEPDSTRQYTESLLKNIDLSFTFNEKLMLISTKDKIVLQTNVDYLNRNILKIMTSVEIVAIIVLIITLLIQTTFETDGDLWFPKEFPNDKLVKCGLDHEMYGLSIVDDYIFQFDKCSVIIYPPPIDKYLNKNLTELNLENGYHYQFNEIQPNWWPSYCEQAKRSIITPQYVLIRLNVPNKEYNNHIFIYFTGLLSQNETNLYYVHDFDTRLGEEKNSYQYKRPLTKFIFINNGYEIFFIENENSEYEFELNKDRFIGKDSVYMGTICIDNKTNINAYEYYNHYNNSNNNNQHDIYRRIPQICEPDSIRNYTHSLFEYIDSSFTYNGKLFFISTEKQFILKTDIEFLDLGNEHKVFPAERITFSKFFTCKTKPTIKSTTLQQSNITLITTTMMTIITTTESYLDNNLLIIIIIIIIISIIIICILIGIFIYFKQKKKLKDTVETSSEESASLTKSKSIIPETTTNLQLTLTTTTTTSKLPPTPTTATSKLTPPYPPPPPTSKLQPTISKSKSNIIPLKSRSKIIPFFIKSILSRKAPSKITPVLSKTTKSPEATSKITPVSPLSRKETSKIIRPLSWKETSKIIRPLSWKETSKIIRPLSWKATTKITPKFSFPL</sequence>
<keyword evidence="3" id="KW-0732">Signal</keyword>
<keyword evidence="2" id="KW-0472">Membrane</keyword>
<dbReference type="Proteomes" id="UP000887458">
    <property type="component" value="Unassembled WGS sequence"/>
</dbReference>
<reference evidence="4 5" key="1">
    <citation type="journal article" date="2018" name="J. Allergy Clin. Immunol.">
        <title>High-quality assembly of Dermatophagoides pteronyssinus genome and transcriptome reveals a wide range of novel allergens.</title>
        <authorList>
            <person name="Liu X.Y."/>
            <person name="Yang K.Y."/>
            <person name="Wang M.Q."/>
            <person name="Kwok J.S."/>
            <person name="Zeng X."/>
            <person name="Yang Z."/>
            <person name="Xiao X.J."/>
            <person name="Lau C.P."/>
            <person name="Li Y."/>
            <person name="Huang Z.M."/>
            <person name="Ba J.G."/>
            <person name="Yim A.K."/>
            <person name="Ouyang C.Y."/>
            <person name="Ngai S.M."/>
            <person name="Chan T.F."/>
            <person name="Leung E.L."/>
            <person name="Liu L."/>
            <person name="Liu Z.G."/>
            <person name="Tsui S.K."/>
        </authorList>
    </citation>
    <scope>NUCLEOTIDE SEQUENCE [LARGE SCALE GENOMIC DNA]</scope>
    <source>
        <strain evidence="4">Derp</strain>
    </source>
</reference>
<keyword evidence="5" id="KW-1185">Reference proteome</keyword>
<feature type="signal peptide" evidence="3">
    <location>
        <begin position="1"/>
        <end position="24"/>
    </location>
</feature>
<keyword evidence="2" id="KW-0812">Transmembrane</keyword>
<evidence type="ECO:0000256" key="2">
    <source>
        <dbReference type="SAM" id="Phobius"/>
    </source>
</evidence>
<feature type="compositionally biased region" description="Low complexity" evidence="1">
    <location>
        <begin position="1663"/>
        <end position="1683"/>
    </location>
</feature>
<accession>A0ABQ8JIE9</accession>
<evidence type="ECO:0000256" key="3">
    <source>
        <dbReference type="SAM" id="SignalP"/>
    </source>
</evidence>
<dbReference type="EMBL" id="NJHN03000036">
    <property type="protein sequence ID" value="KAH9422386.1"/>
    <property type="molecule type" value="Genomic_DNA"/>
</dbReference>
<feature type="region of interest" description="Disordered" evidence="1">
    <location>
        <begin position="1663"/>
        <end position="1698"/>
    </location>
</feature>
<evidence type="ECO:0000313" key="5">
    <source>
        <dbReference type="Proteomes" id="UP000887458"/>
    </source>
</evidence>
<feature type="transmembrane region" description="Helical" evidence="2">
    <location>
        <begin position="987"/>
        <end position="1007"/>
    </location>
</feature>
<keyword evidence="2" id="KW-1133">Transmembrane helix</keyword>
<organism evidence="4 5">
    <name type="scientific">Dermatophagoides pteronyssinus</name>
    <name type="common">European house dust mite</name>
    <dbReference type="NCBI Taxonomy" id="6956"/>
    <lineage>
        <taxon>Eukaryota</taxon>
        <taxon>Metazoa</taxon>
        <taxon>Ecdysozoa</taxon>
        <taxon>Arthropoda</taxon>
        <taxon>Chelicerata</taxon>
        <taxon>Arachnida</taxon>
        <taxon>Acari</taxon>
        <taxon>Acariformes</taxon>
        <taxon>Sarcoptiformes</taxon>
        <taxon>Astigmata</taxon>
        <taxon>Psoroptidia</taxon>
        <taxon>Analgoidea</taxon>
        <taxon>Pyroglyphidae</taxon>
        <taxon>Dermatophagoidinae</taxon>
        <taxon>Dermatophagoides</taxon>
    </lineage>
</organism>
<name>A0ABQ8JIE9_DERPT</name>
<proteinExistence type="predicted"/>
<gene>
    <name evidence="4" type="ORF">DERP_003061</name>
</gene>
<evidence type="ECO:0000313" key="4">
    <source>
        <dbReference type="EMBL" id="KAH9422386.1"/>
    </source>
</evidence>
<feature type="transmembrane region" description="Helical" evidence="2">
    <location>
        <begin position="1599"/>
        <end position="1624"/>
    </location>
</feature>
<evidence type="ECO:0000256" key="1">
    <source>
        <dbReference type="SAM" id="MobiDB-lite"/>
    </source>
</evidence>
<feature type="chain" id="PRO_5045317266" evidence="3">
    <location>
        <begin position="25"/>
        <end position="1807"/>
    </location>
</feature>
<feature type="region of interest" description="Disordered" evidence="1">
    <location>
        <begin position="1735"/>
        <end position="1755"/>
    </location>
</feature>